<organism evidence="2">
    <name type="scientific">Salix viminalis</name>
    <name type="common">Common osier</name>
    <name type="synonym">Basket willow</name>
    <dbReference type="NCBI Taxonomy" id="40686"/>
    <lineage>
        <taxon>Eukaryota</taxon>
        <taxon>Viridiplantae</taxon>
        <taxon>Streptophyta</taxon>
        <taxon>Embryophyta</taxon>
        <taxon>Tracheophyta</taxon>
        <taxon>Spermatophyta</taxon>
        <taxon>Magnoliopsida</taxon>
        <taxon>eudicotyledons</taxon>
        <taxon>Gunneridae</taxon>
        <taxon>Pentapetalae</taxon>
        <taxon>rosids</taxon>
        <taxon>fabids</taxon>
        <taxon>Malpighiales</taxon>
        <taxon>Salicaceae</taxon>
        <taxon>Saliceae</taxon>
        <taxon>Salix</taxon>
    </lineage>
</organism>
<protein>
    <submittedName>
        <fullName evidence="2">Uncharacterized protein</fullName>
    </submittedName>
</protein>
<evidence type="ECO:0000313" key="2">
    <source>
        <dbReference type="EMBL" id="VFU20139.1"/>
    </source>
</evidence>
<sequence>MDVKSVIPRESVTGGESKGRERSEKKLDSGKKKDKCANSESSRERSEHELGDGHKNLNLSRGTKKSIEGIVDCSTRNPSI</sequence>
<dbReference type="EMBL" id="CAADRP010000001">
    <property type="protein sequence ID" value="VFU20139.1"/>
    <property type="molecule type" value="Genomic_DNA"/>
</dbReference>
<gene>
    <name evidence="2" type="ORF">SVIM_LOCUS3201</name>
</gene>
<feature type="compositionally biased region" description="Basic and acidic residues" evidence="1">
    <location>
        <begin position="17"/>
        <end position="55"/>
    </location>
</feature>
<accession>A0A6N2JXG5</accession>
<name>A0A6N2JXG5_SALVM</name>
<reference evidence="2" key="1">
    <citation type="submission" date="2019-03" db="EMBL/GenBank/DDBJ databases">
        <authorList>
            <person name="Mank J."/>
            <person name="Almeida P."/>
        </authorList>
    </citation>
    <scope>NUCLEOTIDE SEQUENCE</scope>
    <source>
        <strain evidence="2">78183</strain>
    </source>
</reference>
<dbReference type="AlphaFoldDB" id="A0A6N2JXG5"/>
<evidence type="ECO:0000256" key="1">
    <source>
        <dbReference type="SAM" id="MobiDB-lite"/>
    </source>
</evidence>
<proteinExistence type="predicted"/>
<feature type="region of interest" description="Disordered" evidence="1">
    <location>
        <begin position="1"/>
        <end position="80"/>
    </location>
</feature>